<evidence type="ECO:0000313" key="3">
    <source>
        <dbReference type="Proteomes" id="UP001059041"/>
    </source>
</evidence>
<sequence>MRSRRQTLSDGEREGRRKAQRRSERQDIVAPRQQNTRNQGKRARAAQSTRKNQPPRITLPVLSQPPRLIQRVHESNSSPRTPDILDTLKRLSSNDRLKPERTSAFLTKRLTGHGRQSDLYPPRSPRHWDASWSV</sequence>
<accession>A0A9W7WMA0</accession>
<dbReference type="AlphaFoldDB" id="A0A9W7WMA0"/>
<organism evidence="2 3">
    <name type="scientific">Triplophysa rosa</name>
    <name type="common">Cave loach</name>
    <dbReference type="NCBI Taxonomy" id="992332"/>
    <lineage>
        <taxon>Eukaryota</taxon>
        <taxon>Metazoa</taxon>
        <taxon>Chordata</taxon>
        <taxon>Craniata</taxon>
        <taxon>Vertebrata</taxon>
        <taxon>Euteleostomi</taxon>
        <taxon>Actinopterygii</taxon>
        <taxon>Neopterygii</taxon>
        <taxon>Teleostei</taxon>
        <taxon>Ostariophysi</taxon>
        <taxon>Cypriniformes</taxon>
        <taxon>Nemacheilidae</taxon>
        <taxon>Triplophysa</taxon>
    </lineage>
</organism>
<name>A0A9W7WMA0_TRIRA</name>
<feature type="compositionally biased region" description="Basic and acidic residues" evidence="1">
    <location>
        <begin position="10"/>
        <end position="27"/>
    </location>
</feature>
<dbReference type="EMBL" id="JAFHDT010000011">
    <property type="protein sequence ID" value="KAI7803598.1"/>
    <property type="molecule type" value="Genomic_DNA"/>
</dbReference>
<reference evidence="2" key="1">
    <citation type="submission" date="2021-02" db="EMBL/GenBank/DDBJ databases">
        <title>Comparative genomics reveals that relaxation of natural selection precedes convergent phenotypic evolution of cavefish.</title>
        <authorList>
            <person name="Peng Z."/>
        </authorList>
    </citation>
    <scope>NUCLEOTIDE SEQUENCE</scope>
    <source>
        <tissue evidence="2">Muscle</tissue>
    </source>
</reference>
<feature type="region of interest" description="Disordered" evidence="1">
    <location>
        <begin position="1"/>
        <end position="134"/>
    </location>
</feature>
<dbReference type="Proteomes" id="UP001059041">
    <property type="component" value="Linkage Group LG11"/>
</dbReference>
<feature type="compositionally biased region" description="Basic and acidic residues" evidence="1">
    <location>
        <begin position="86"/>
        <end position="101"/>
    </location>
</feature>
<evidence type="ECO:0000313" key="2">
    <source>
        <dbReference type="EMBL" id="KAI7803598.1"/>
    </source>
</evidence>
<evidence type="ECO:0000256" key="1">
    <source>
        <dbReference type="SAM" id="MobiDB-lite"/>
    </source>
</evidence>
<protein>
    <submittedName>
        <fullName evidence="2">Uncharacterized protein</fullName>
    </submittedName>
</protein>
<comment type="caution">
    <text evidence="2">The sequence shown here is derived from an EMBL/GenBank/DDBJ whole genome shotgun (WGS) entry which is preliminary data.</text>
</comment>
<gene>
    <name evidence="2" type="ORF">IRJ41_008880</name>
</gene>
<keyword evidence="3" id="KW-1185">Reference proteome</keyword>
<proteinExistence type="predicted"/>